<name>A0A833E0P9_9EURY</name>
<protein>
    <submittedName>
        <fullName evidence="1">Uncharacterized protein</fullName>
    </submittedName>
</protein>
<reference evidence="1" key="1">
    <citation type="journal article" date="2020" name="ISME J.">
        <title>Gammaproteobacteria mediating utilization of methyl-, sulfur- and petroleum organic compounds in deep ocean hydrothermal plumes.</title>
        <authorList>
            <person name="Zhou Z."/>
            <person name="Liu Y."/>
            <person name="Pan J."/>
            <person name="Cron B.R."/>
            <person name="Toner B.M."/>
            <person name="Anantharaman K."/>
            <person name="Breier J.A."/>
            <person name="Dick G.J."/>
            <person name="Li M."/>
        </authorList>
    </citation>
    <scope>NUCLEOTIDE SEQUENCE</scope>
    <source>
        <strain evidence="1">SZUA-1453</strain>
    </source>
</reference>
<proteinExistence type="predicted"/>
<organism evidence="1 2">
    <name type="scientific">Methanothermococcus okinawensis</name>
    <dbReference type="NCBI Taxonomy" id="155863"/>
    <lineage>
        <taxon>Archaea</taxon>
        <taxon>Methanobacteriati</taxon>
        <taxon>Methanobacteriota</taxon>
        <taxon>Methanomada group</taxon>
        <taxon>Methanococci</taxon>
        <taxon>Methanococcales</taxon>
        <taxon>Methanococcaceae</taxon>
        <taxon>Methanothermococcus</taxon>
    </lineage>
</organism>
<dbReference type="EMBL" id="DQUI01000016">
    <property type="protein sequence ID" value="HIP83986.1"/>
    <property type="molecule type" value="Genomic_DNA"/>
</dbReference>
<evidence type="ECO:0000313" key="2">
    <source>
        <dbReference type="Proteomes" id="UP000643554"/>
    </source>
</evidence>
<comment type="caution">
    <text evidence="1">The sequence shown here is derived from an EMBL/GenBank/DDBJ whole genome shotgun (WGS) entry which is preliminary data.</text>
</comment>
<gene>
    <name evidence="1" type="ORF">EYH15_00605</name>
</gene>
<sequence length="65" mass="7303">MKRDLTNVDIYAIVQELREEVLNSIVDKAFLLDSQGGKELILKVHVPDEGAKEIVIGLGTYKYIT</sequence>
<accession>A0A833E0P9</accession>
<dbReference type="AlphaFoldDB" id="A0A833E0P9"/>
<feature type="non-terminal residue" evidence="1">
    <location>
        <position position="65"/>
    </location>
</feature>
<evidence type="ECO:0000313" key="1">
    <source>
        <dbReference type="EMBL" id="HIP83986.1"/>
    </source>
</evidence>
<dbReference type="Proteomes" id="UP000643554">
    <property type="component" value="Unassembled WGS sequence"/>
</dbReference>